<organism evidence="3">
    <name type="scientific">Vibrio cholerae</name>
    <dbReference type="NCBI Taxonomy" id="666"/>
    <lineage>
        <taxon>Bacteria</taxon>
        <taxon>Pseudomonadati</taxon>
        <taxon>Pseudomonadota</taxon>
        <taxon>Gammaproteobacteria</taxon>
        <taxon>Vibrionales</taxon>
        <taxon>Vibrionaceae</taxon>
        <taxon>Vibrio</taxon>
    </lineage>
</organism>
<dbReference type="Proteomes" id="UP000471242">
    <property type="component" value="Unassembled WGS sequence"/>
</dbReference>
<dbReference type="PANTHER" id="PTHR33755">
    <property type="entry name" value="TOXIN PARE1-RELATED"/>
    <property type="match status" value="1"/>
</dbReference>
<sequence length="111" mass="12867">MSVYLNMQNKQYKLSQLAQEHLLKIKHYTIENFAEAQWQKYKSTLLSGFQTLADNPGLGKSCEDIYQNGFYFPVGKHMAYYTKEANFILIVAVLGQSQLPQKHLKQSRFVS</sequence>
<name>A0A075D0C0_VIBCL</name>
<dbReference type="EMBL" id="KF680548">
    <property type="protein sequence ID" value="AHC32085.1"/>
    <property type="molecule type" value="Genomic_DNA"/>
</dbReference>
<evidence type="ECO:0000313" key="5">
    <source>
        <dbReference type="Proteomes" id="UP000471242"/>
    </source>
</evidence>
<reference evidence="3" key="1">
    <citation type="submission" date="2013-09" db="EMBL/GenBank/DDBJ databases">
        <authorList>
            <person name="Zhang C.C."/>
            <person name="Pang B."/>
            <person name="Zhou Z.M."/>
        </authorList>
    </citation>
    <scope>NUCLEOTIDE SEQUENCE</scope>
    <source>
        <strain evidence="3">JX20062026</strain>
    </source>
</reference>
<comment type="similarity">
    <text evidence="1">Belongs to the RelE toxin family.</text>
</comment>
<accession>A0A075D0C0</accession>
<evidence type="ECO:0000256" key="1">
    <source>
        <dbReference type="ARBA" id="ARBA00006226"/>
    </source>
</evidence>
<dbReference type="InterPro" id="IPR007712">
    <property type="entry name" value="RelE/ParE_toxin"/>
</dbReference>
<dbReference type="AlphaFoldDB" id="A0A075D0C0"/>
<dbReference type="EMBL" id="QZRB01000092">
    <property type="protein sequence ID" value="MVD25598.1"/>
    <property type="molecule type" value="Genomic_DNA"/>
</dbReference>
<evidence type="ECO:0000256" key="2">
    <source>
        <dbReference type="ARBA" id="ARBA00022649"/>
    </source>
</evidence>
<dbReference type="InterPro" id="IPR035093">
    <property type="entry name" value="RelE/ParE_toxin_dom_sf"/>
</dbReference>
<dbReference type="EMBL" id="KF680548">
    <property type="protein sequence ID" value="AHC32120.1"/>
    <property type="molecule type" value="Genomic_DNA"/>
</dbReference>
<dbReference type="PANTHER" id="PTHR33755:SF3">
    <property type="entry name" value="TOXIN"/>
    <property type="match status" value="1"/>
</dbReference>
<dbReference type="InterPro" id="IPR051803">
    <property type="entry name" value="TA_system_RelE-like_toxin"/>
</dbReference>
<dbReference type="OMA" id="FSESQWH"/>
<proteinExistence type="inferred from homology"/>
<evidence type="ECO:0000313" key="3">
    <source>
        <dbReference type="EMBL" id="AHC32120.1"/>
    </source>
</evidence>
<dbReference type="Gene3D" id="3.30.2310.20">
    <property type="entry name" value="RelE-like"/>
    <property type="match status" value="1"/>
</dbReference>
<keyword evidence="2" id="KW-1277">Toxin-antitoxin system</keyword>
<dbReference type="Pfam" id="PF05016">
    <property type="entry name" value="ParE_toxin"/>
    <property type="match status" value="1"/>
</dbReference>
<reference evidence="3" key="2">
    <citation type="journal article" date="2014" name="Infect. Genet. Evol.">
        <title>The purifying trend in the chromosomal integron in Vibrio cholerae strains during the seventh pandemic.</title>
        <authorList>
            <person name="Zhang C."/>
            <person name="Pang B."/>
            <person name="Zhou Z."/>
            <person name="Wang H."/>
            <person name="Zhou H."/>
            <person name="Lu X."/>
            <person name="Du P."/>
            <person name="Zhang L."/>
            <person name="Li J."/>
            <person name="Cui Z."/>
            <person name="Chen C."/>
            <person name="Stokes H.W."/>
            <person name="Kan B."/>
        </authorList>
    </citation>
    <scope>NUCLEOTIDE SEQUENCE</scope>
    <source>
        <strain evidence="3">JX20062026</strain>
    </source>
</reference>
<protein>
    <submittedName>
        <fullName evidence="4">Type II toxin-antitoxin system RelE/ParE family toxin</fullName>
    </submittedName>
</protein>
<reference evidence="4 5" key="3">
    <citation type="submission" date="2018-09" db="EMBL/GenBank/DDBJ databases">
        <title>Genomic epidemiology reveals two lineages of Vibrio cholerae that can cause global cholera epidemics despite absence of cholera toxin gene.</title>
        <authorList>
            <person name="Wang H."/>
            <person name="Zen W."/>
            <person name="Yu H."/>
            <person name="Zhang W."/>
            <person name="Pan J."/>
            <person name="Yang C."/>
            <person name="Cui Y."/>
        </authorList>
    </citation>
    <scope>NUCLEOTIDE SEQUENCE [LARGE SCALE GENOMIC DNA]</scope>
    <source>
        <strain evidence="4 5">00-1_S85</strain>
    </source>
</reference>
<evidence type="ECO:0000313" key="4">
    <source>
        <dbReference type="EMBL" id="MVD25598.1"/>
    </source>
</evidence>
<gene>
    <name evidence="4" type="ORF">D6U24_20065</name>
</gene>